<organism evidence="1 2">
    <name type="scientific">Xanthomonas arboricola pv. guizotiae</name>
    <dbReference type="NCBI Taxonomy" id="487867"/>
    <lineage>
        <taxon>Bacteria</taxon>
        <taxon>Pseudomonadati</taxon>
        <taxon>Pseudomonadota</taxon>
        <taxon>Gammaproteobacteria</taxon>
        <taxon>Lysobacterales</taxon>
        <taxon>Lysobacteraceae</taxon>
        <taxon>Xanthomonas</taxon>
    </lineage>
</organism>
<comment type="caution">
    <text evidence="1">The sequence shown here is derived from an EMBL/GenBank/DDBJ whole genome shotgun (WGS) entry which is preliminary data.</text>
</comment>
<dbReference type="AlphaFoldDB" id="A0A2S6ZN38"/>
<name>A0A2S6ZN38_9XANT</name>
<proteinExistence type="predicted"/>
<evidence type="ECO:0000313" key="1">
    <source>
        <dbReference type="EMBL" id="PPT93591.1"/>
    </source>
</evidence>
<accession>A0A2S6ZN38</accession>
<reference evidence="1 2" key="1">
    <citation type="submission" date="2016-08" db="EMBL/GenBank/DDBJ databases">
        <title>Evolution of the type three secretion system and type three effector repertoires in Xanthomonas.</title>
        <authorList>
            <person name="Merda D."/>
            <person name="Briand M."/>
            <person name="Bosis E."/>
            <person name="Rousseau C."/>
            <person name="Portier P."/>
            <person name="Jacques M.-A."/>
            <person name="Fischer-Le Saux M."/>
        </authorList>
    </citation>
    <scope>NUCLEOTIDE SEQUENCE [LARGE SCALE GENOMIC DNA]</scope>
    <source>
        <strain evidence="1 2">CFBP 7409</strain>
    </source>
</reference>
<dbReference type="Proteomes" id="UP000238049">
    <property type="component" value="Unassembled WGS sequence"/>
</dbReference>
<evidence type="ECO:0000313" key="2">
    <source>
        <dbReference type="Proteomes" id="UP000238049"/>
    </source>
</evidence>
<sequence>MAANYNRPKPVDPIWYRRNCYLRMTCNCGRRVVVQVGEFADTHQVPANLLLHDLVQRLRCSSCGGRPAADVTRYAKGI</sequence>
<protein>
    <submittedName>
        <fullName evidence="1">Uncharacterized protein</fullName>
    </submittedName>
</protein>
<dbReference type="EMBL" id="MDSL01000084">
    <property type="protein sequence ID" value="PPT93591.1"/>
    <property type="molecule type" value="Genomic_DNA"/>
</dbReference>
<gene>
    <name evidence="1" type="ORF">XarbCFBP7409_20665</name>
</gene>